<reference evidence="1 2" key="1">
    <citation type="submission" date="2012-04" db="EMBL/GenBank/DDBJ databases">
        <authorList>
            <person name="Weinstock G."/>
            <person name="Sodergren E."/>
            <person name="Lobos E.A."/>
            <person name="Fulton L."/>
            <person name="Fulton R."/>
            <person name="Courtney L."/>
            <person name="Fronick C."/>
            <person name="O'Laughlin M."/>
            <person name="Godfrey J."/>
            <person name="Wilson R.M."/>
            <person name="Miner T."/>
            <person name="Farmer C."/>
            <person name="Delehaunty K."/>
            <person name="Cordes M."/>
            <person name="Minx P."/>
            <person name="Tomlinson C."/>
            <person name="Chen J."/>
            <person name="Wollam A."/>
            <person name="Pepin K.H."/>
            <person name="Bhonagiri V."/>
            <person name="Zhang X."/>
            <person name="Suruliraj S."/>
            <person name="Warren W."/>
            <person name="Mitreva M."/>
            <person name="Mardis E.R."/>
            <person name="Wilson R.K."/>
        </authorList>
    </citation>
    <scope>NUCLEOTIDE SEQUENCE [LARGE SCALE GENOMIC DNA]</scope>
    <source>
        <strain evidence="1 2">R496</strain>
    </source>
</reference>
<sequence length="51" mass="6139">MIAHTFPIFLTVFAYRSDYHSISRQFLPMTGPFVKPIFYSFYFQLTAWLLK</sequence>
<dbReference type="AlphaFoldDB" id="A0AAV3GWK7"/>
<accession>A0AAV3GWK7</accession>
<dbReference type="Proteomes" id="UP000006402">
    <property type="component" value="Unassembled WGS sequence"/>
</dbReference>
<protein>
    <submittedName>
        <fullName evidence="1">Uncharacterized protein</fullName>
    </submittedName>
</protein>
<comment type="caution">
    <text evidence="1">The sequence shown here is derived from an EMBL/GenBank/DDBJ whole genome shotgun (WGS) entry which is preliminary data.</text>
</comment>
<gene>
    <name evidence="1" type="ORF">HMPREF1378_01149</name>
</gene>
<evidence type="ECO:0000313" key="1">
    <source>
        <dbReference type="EMBL" id="EJX53511.1"/>
    </source>
</evidence>
<name>A0AAV3GWK7_ENTFC</name>
<proteinExistence type="predicted"/>
<evidence type="ECO:0000313" key="2">
    <source>
        <dbReference type="Proteomes" id="UP000006402"/>
    </source>
</evidence>
<dbReference type="EMBL" id="AMAH01000094">
    <property type="protein sequence ID" value="EJX53511.1"/>
    <property type="molecule type" value="Genomic_DNA"/>
</dbReference>
<organism evidence="1 2">
    <name type="scientific">Enterococcus faecium R496</name>
    <dbReference type="NCBI Taxonomy" id="1134836"/>
    <lineage>
        <taxon>Bacteria</taxon>
        <taxon>Bacillati</taxon>
        <taxon>Bacillota</taxon>
        <taxon>Bacilli</taxon>
        <taxon>Lactobacillales</taxon>
        <taxon>Enterococcaceae</taxon>
        <taxon>Enterococcus</taxon>
    </lineage>
</organism>